<name>A0A376VDE9_ECOLX</name>
<evidence type="ECO:0000313" key="2">
    <source>
        <dbReference type="EMBL" id="STJ09149.1"/>
    </source>
</evidence>
<dbReference type="AlphaFoldDB" id="A0A376VDE9"/>
<gene>
    <name evidence="2" type="primary">argG_2</name>
    <name evidence="2" type="ORF">NCTC9077_00761</name>
</gene>
<feature type="compositionally biased region" description="Basic and acidic residues" evidence="1">
    <location>
        <begin position="1"/>
        <end position="12"/>
    </location>
</feature>
<dbReference type="Proteomes" id="UP000254495">
    <property type="component" value="Unassembled WGS sequence"/>
</dbReference>
<reference evidence="2 3" key="1">
    <citation type="submission" date="2018-06" db="EMBL/GenBank/DDBJ databases">
        <authorList>
            <consortium name="Pathogen Informatics"/>
            <person name="Doyle S."/>
        </authorList>
    </citation>
    <scope>NUCLEOTIDE SEQUENCE [LARGE SCALE GENOMIC DNA]</scope>
    <source>
        <strain evidence="2 3">NCTC9077</strain>
    </source>
</reference>
<dbReference type="EMBL" id="UGCU01000001">
    <property type="protein sequence ID" value="STJ09149.1"/>
    <property type="molecule type" value="Genomic_DNA"/>
</dbReference>
<evidence type="ECO:0000313" key="3">
    <source>
        <dbReference type="Proteomes" id="UP000254495"/>
    </source>
</evidence>
<accession>A0A376VDE9</accession>
<dbReference type="EC" id="6.3.4.5" evidence="2"/>
<evidence type="ECO:0000256" key="1">
    <source>
        <dbReference type="SAM" id="MobiDB-lite"/>
    </source>
</evidence>
<proteinExistence type="predicted"/>
<feature type="compositionally biased region" description="Basic and acidic residues" evidence="1">
    <location>
        <begin position="21"/>
        <end position="31"/>
    </location>
</feature>
<sequence>MLGATHEAKDLEYLNSSVKNRQPDYGREVLG</sequence>
<dbReference type="GO" id="GO:0004055">
    <property type="term" value="F:argininosuccinate synthase activity"/>
    <property type="evidence" value="ECO:0007669"/>
    <property type="project" value="UniProtKB-EC"/>
</dbReference>
<feature type="region of interest" description="Disordered" evidence="1">
    <location>
        <begin position="1"/>
        <end position="31"/>
    </location>
</feature>
<protein>
    <submittedName>
        <fullName evidence="2">Argininosuccinate synthase</fullName>
        <ecNumber evidence="2">6.3.4.5</ecNumber>
    </submittedName>
</protein>
<organism evidence="2 3">
    <name type="scientific">Escherichia coli</name>
    <dbReference type="NCBI Taxonomy" id="562"/>
    <lineage>
        <taxon>Bacteria</taxon>
        <taxon>Pseudomonadati</taxon>
        <taxon>Pseudomonadota</taxon>
        <taxon>Gammaproteobacteria</taxon>
        <taxon>Enterobacterales</taxon>
        <taxon>Enterobacteriaceae</taxon>
        <taxon>Escherichia</taxon>
    </lineage>
</organism>
<keyword evidence="2" id="KW-0436">Ligase</keyword>